<keyword evidence="2 5" id="KW-0812">Transmembrane</keyword>
<feature type="transmembrane region" description="Helical" evidence="5">
    <location>
        <begin position="155"/>
        <end position="173"/>
    </location>
</feature>
<dbReference type="PANTHER" id="PTHR32322:SF9">
    <property type="entry name" value="AMINO-ACID METABOLITE EFFLUX PUMP-RELATED"/>
    <property type="match status" value="1"/>
</dbReference>
<feature type="transmembrane region" description="Helical" evidence="5">
    <location>
        <begin position="270"/>
        <end position="288"/>
    </location>
</feature>
<proteinExistence type="predicted"/>
<evidence type="ECO:0000256" key="3">
    <source>
        <dbReference type="ARBA" id="ARBA00022989"/>
    </source>
</evidence>
<evidence type="ECO:0000256" key="2">
    <source>
        <dbReference type="ARBA" id="ARBA00022692"/>
    </source>
</evidence>
<feature type="transmembrane region" description="Helical" evidence="5">
    <location>
        <begin position="185"/>
        <end position="208"/>
    </location>
</feature>
<dbReference type="Pfam" id="PF00892">
    <property type="entry name" value="EamA"/>
    <property type="match status" value="1"/>
</dbReference>
<dbReference type="EMBL" id="JAZDQJ010000062">
    <property type="protein sequence ID" value="MEE1937447.1"/>
    <property type="molecule type" value="Genomic_DNA"/>
</dbReference>
<evidence type="ECO:0000256" key="1">
    <source>
        <dbReference type="ARBA" id="ARBA00004141"/>
    </source>
</evidence>
<dbReference type="InterPro" id="IPR000620">
    <property type="entry name" value="EamA_dom"/>
</dbReference>
<keyword evidence="8" id="KW-1185">Reference proteome</keyword>
<dbReference type="SUPFAM" id="SSF103481">
    <property type="entry name" value="Multidrug resistance efflux transporter EmrE"/>
    <property type="match status" value="2"/>
</dbReference>
<feature type="transmembrane region" description="Helical" evidence="5">
    <location>
        <begin position="130"/>
        <end position="149"/>
    </location>
</feature>
<evidence type="ECO:0000259" key="6">
    <source>
        <dbReference type="Pfam" id="PF00892"/>
    </source>
</evidence>
<feature type="transmembrane region" description="Helical" evidence="5">
    <location>
        <begin position="17"/>
        <end position="39"/>
    </location>
</feature>
<keyword evidence="4 5" id="KW-0472">Membrane</keyword>
<feature type="domain" description="EamA" evidence="6">
    <location>
        <begin position="157"/>
        <end position="286"/>
    </location>
</feature>
<keyword evidence="3 5" id="KW-1133">Transmembrane helix</keyword>
<gene>
    <name evidence="7" type="ORF">V0R50_29835</name>
</gene>
<accession>A0ABU7I0V0</accession>
<organism evidence="7 8">
    <name type="scientific">Pseudomonas ulcerans</name>
    <dbReference type="NCBI Taxonomy" id="3115852"/>
    <lineage>
        <taxon>Bacteria</taxon>
        <taxon>Pseudomonadati</taxon>
        <taxon>Pseudomonadota</taxon>
        <taxon>Gammaproteobacteria</taxon>
        <taxon>Pseudomonadales</taxon>
        <taxon>Pseudomonadaceae</taxon>
        <taxon>Pseudomonas</taxon>
    </lineage>
</organism>
<protein>
    <submittedName>
        <fullName evidence="7">DMT family transporter</fullName>
    </submittedName>
</protein>
<name>A0ABU7I0V0_9PSED</name>
<feature type="transmembrane region" description="Helical" evidence="5">
    <location>
        <begin position="214"/>
        <end position="233"/>
    </location>
</feature>
<feature type="transmembrane region" description="Helical" evidence="5">
    <location>
        <begin position="51"/>
        <end position="67"/>
    </location>
</feature>
<evidence type="ECO:0000256" key="5">
    <source>
        <dbReference type="SAM" id="Phobius"/>
    </source>
</evidence>
<feature type="transmembrane region" description="Helical" evidence="5">
    <location>
        <begin position="87"/>
        <end position="118"/>
    </location>
</feature>
<evidence type="ECO:0000313" key="8">
    <source>
        <dbReference type="Proteomes" id="UP001335100"/>
    </source>
</evidence>
<dbReference type="InterPro" id="IPR037185">
    <property type="entry name" value="EmrE-like"/>
</dbReference>
<comment type="subcellular location">
    <subcellularLocation>
        <location evidence="1">Membrane</location>
        <topology evidence="1">Multi-pass membrane protein</topology>
    </subcellularLocation>
</comment>
<dbReference type="PANTHER" id="PTHR32322">
    <property type="entry name" value="INNER MEMBRANE TRANSPORTER"/>
    <property type="match status" value="1"/>
</dbReference>
<dbReference type="RefSeq" id="WP_330078099.1">
    <property type="nucleotide sequence ID" value="NZ_JAZDQJ010000062.1"/>
</dbReference>
<evidence type="ECO:0000313" key="7">
    <source>
        <dbReference type="EMBL" id="MEE1937447.1"/>
    </source>
</evidence>
<comment type="caution">
    <text evidence="7">The sequence shown here is derived from an EMBL/GenBank/DDBJ whole genome shotgun (WGS) entry which is preliminary data.</text>
</comment>
<dbReference type="Proteomes" id="UP001335100">
    <property type="component" value="Unassembled WGS sequence"/>
</dbReference>
<dbReference type="InterPro" id="IPR050638">
    <property type="entry name" value="AA-Vitamin_Transporters"/>
</dbReference>
<sequence>MNNNKTDAVALSPSANWIGPALFALLAFAANSVFCRLALAQRDLDPHTFTAVRLLSGAVFLFCLVRVRQPGGALGGSWKGGLALFLYAWLFSIAYVQLGAGVGALILFGAVQITMFAVSWFKGDRVLPRVLLGMLVAFAGLIALLLPGAHAPAPVSALFMVVSGIAWGAYSLLGRGSANPLADTAGNFLRSLPLLVIPLLGALFQANLQVDTTGLLYALASGVLASGAGYAVWYGVLKQISAQQAATLQLSVPVIAALGGVMLLGEPLSLRLVVISAVVLGGVAMALGKRRPT</sequence>
<evidence type="ECO:0000256" key="4">
    <source>
        <dbReference type="ARBA" id="ARBA00023136"/>
    </source>
</evidence>
<reference evidence="7 8" key="1">
    <citation type="submission" date="2024-01" db="EMBL/GenBank/DDBJ databases">
        <title>Unpublished Manusciprt.</title>
        <authorList>
            <person name="Duman M."/>
            <person name="Valdes E.G."/>
            <person name="Ajmi N."/>
            <person name="Altun S."/>
            <person name="Saticioglu I.B."/>
        </authorList>
    </citation>
    <scope>NUCLEOTIDE SEQUENCE [LARGE SCALE GENOMIC DNA]</scope>
    <source>
        <strain evidence="7 8">148P</strain>
    </source>
</reference>
<feature type="transmembrane region" description="Helical" evidence="5">
    <location>
        <begin position="245"/>
        <end position="264"/>
    </location>
</feature>